<evidence type="ECO:0000256" key="1">
    <source>
        <dbReference type="ARBA" id="ARBA00022512"/>
    </source>
</evidence>
<keyword evidence="11" id="KW-1185">Reference proteome</keyword>
<keyword evidence="5" id="KW-1133">Transmembrane helix</keyword>
<reference evidence="10 11" key="1">
    <citation type="submission" date="2019-06" db="EMBL/GenBank/DDBJ databases">
        <title>Sequencing the genomes of 1000 actinobacteria strains.</title>
        <authorList>
            <person name="Klenk H.-P."/>
        </authorList>
    </citation>
    <scope>NUCLEOTIDE SEQUENCE [LARGE SCALE GENOMIC DNA]</scope>
    <source>
        <strain evidence="10 11">DSM 8803</strain>
    </source>
</reference>
<dbReference type="Gene3D" id="2.60.40.740">
    <property type="match status" value="1"/>
</dbReference>
<evidence type="ECO:0000259" key="7">
    <source>
        <dbReference type="Pfam" id="PF00746"/>
    </source>
</evidence>
<dbReference type="InterPro" id="IPR026466">
    <property type="entry name" value="Fim_isopep_form_D2_dom"/>
</dbReference>
<keyword evidence="5" id="KW-0812">Transmembrane</keyword>
<feature type="chain" id="PRO_5021887800" evidence="6">
    <location>
        <begin position="33"/>
        <end position="507"/>
    </location>
</feature>
<evidence type="ECO:0000256" key="2">
    <source>
        <dbReference type="ARBA" id="ARBA00022525"/>
    </source>
</evidence>
<name>A0A542Y8Q3_9MICO</name>
<dbReference type="InterPro" id="IPR041033">
    <property type="entry name" value="SpaA_PFL_dom_1"/>
</dbReference>
<dbReference type="AlphaFoldDB" id="A0A542Y8Q3"/>
<dbReference type="GO" id="GO:0005975">
    <property type="term" value="P:carbohydrate metabolic process"/>
    <property type="evidence" value="ECO:0007669"/>
    <property type="project" value="UniProtKB-ARBA"/>
</dbReference>
<dbReference type="InterPro" id="IPR048052">
    <property type="entry name" value="FM1-like"/>
</dbReference>
<keyword evidence="2" id="KW-0964">Secreted</keyword>
<feature type="domain" description="SpaA-like prealbumin fold" evidence="9">
    <location>
        <begin position="348"/>
        <end position="459"/>
    </location>
</feature>
<evidence type="ECO:0000313" key="10">
    <source>
        <dbReference type="EMBL" id="TQL44459.1"/>
    </source>
</evidence>
<protein>
    <submittedName>
        <fullName evidence="10">LPXTG-motif cell wall-anchored protein/uncharacterized repeat protein (TIGR01451 family)/fimbrial isopeptide formation D2 family protein</fullName>
    </submittedName>
</protein>
<dbReference type="Pfam" id="PF16555">
    <property type="entry name" value="GramPos_pilinD1"/>
    <property type="match status" value="1"/>
</dbReference>
<dbReference type="Pfam" id="PF00746">
    <property type="entry name" value="Gram_pos_anchor"/>
    <property type="match status" value="1"/>
</dbReference>
<dbReference type="InterPro" id="IPR013783">
    <property type="entry name" value="Ig-like_fold"/>
</dbReference>
<dbReference type="Pfam" id="PF17802">
    <property type="entry name" value="SpaA"/>
    <property type="match status" value="1"/>
</dbReference>
<feature type="signal peptide" evidence="6">
    <location>
        <begin position="1"/>
        <end position="32"/>
    </location>
</feature>
<evidence type="ECO:0000259" key="8">
    <source>
        <dbReference type="Pfam" id="PF16555"/>
    </source>
</evidence>
<comment type="caution">
    <text evidence="10">The sequence shown here is derived from an EMBL/GenBank/DDBJ whole genome shotgun (WGS) entry which is preliminary data.</text>
</comment>
<evidence type="ECO:0000256" key="4">
    <source>
        <dbReference type="ARBA" id="ARBA00023088"/>
    </source>
</evidence>
<dbReference type="NCBIfam" id="TIGR01167">
    <property type="entry name" value="LPXTG_anchor"/>
    <property type="match status" value="1"/>
</dbReference>
<dbReference type="RefSeq" id="WP_141887643.1">
    <property type="nucleotide sequence ID" value="NZ_BAAAUY010000020.1"/>
</dbReference>
<proteinExistence type="predicted"/>
<organism evidence="10 11">
    <name type="scientific">Leucobacter komagatae</name>
    <dbReference type="NCBI Taxonomy" id="55969"/>
    <lineage>
        <taxon>Bacteria</taxon>
        <taxon>Bacillati</taxon>
        <taxon>Actinomycetota</taxon>
        <taxon>Actinomycetes</taxon>
        <taxon>Micrococcales</taxon>
        <taxon>Microbacteriaceae</taxon>
        <taxon>Leucobacter</taxon>
    </lineage>
</organism>
<dbReference type="InterPro" id="IPR019931">
    <property type="entry name" value="LPXTG_anchor"/>
</dbReference>
<dbReference type="Proteomes" id="UP000319094">
    <property type="component" value="Unassembled WGS sequence"/>
</dbReference>
<evidence type="ECO:0000256" key="6">
    <source>
        <dbReference type="SAM" id="SignalP"/>
    </source>
</evidence>
<dbReference type="OrthoDB" id="3199332at2"/>
<feature type="domain" description="Gram-positive pilin subunit D1 N-terminal" evidence="8">
    <location>
        <begin position="53"/>
        <end position="181"/>
    </location>
</feature>
<evidence type="ECO:0000259" key="9">
    <source>
        <dbReference type="Pfam" id="PF17802"/>
    </source>
</evidence>
<sequence>MLNTKKRGLLASAGALVTAVALAFGGAAAAQAAPVDTMPETSGLVITKLEQPADNGAAATGLEQTGLSAKPIEGVTFEAYKVPLTKNPMSNEGQQEIAGTTLAAAKTAVASKTADRSGVTDAAGVVRWEGAQALDAGLWLVRETNTPAGVVAAGDFLVAAPLTHPTDLNKWLDTIYVYPKNHTVAGSKTVENAADLKVGDTVTWTITVDNPSPRDNATGEYTAADKLQIIDVLDDAFLKTAADGSGVKATAPAGLAFGEDYTVTVAAAGGKSTVTIDFTAKGLAKVAAAKTADVVLTLDTVVTQPGEIKNVAHFFSSKAQTTPKEIPGTEVKYGNYALIKKSEGAPKDKTANLAGAEFMVFASADDARAAVNGDKDALAKALKPAAGSHTDGVWTTNADGRVDITGLRYSNFANGKPVAEGQAGYQAYWLVETKALKDHQLLAEPVKFEVTKESATQTTQTIVNQYDRGGFVLPLTGGTGTIMLTVAGIALLAVVLIVARRRQHAAE</sequence>
<keyword evidence="4" id="KW-0572">Peptidoglycan-anchor</keyword>
<dbReference type="EMBL" id="VFON01000001">
    <property type="protein sequence ID" value="TQL44459.1"/>
    <property type="molecule type" value="Genomic_DNA"/>
</dbReference>
<dbReference type="NCBIfam" id="TIGR04226">
    <property type="entry name" value="RrgB_K2N_iso_D2"/>
    <property type="match status" value="1"/>
</dbReference>
<accession>A0A542Y8Q3</accession>
<keyword evidence="3 6" id="KW-0732">Signal</keyword>
<feature type="transmembrane region" description="Helical" evidence="5">
    <location>
        <begin position="471"/>
        <end position="499"/>
    </location>
</feature>
<dbReference type="NCBIfam" id="NF033902">
    <property type="entry name" value="iso_D2_wall_anc"/>
    <property type="match status" value="1"/>
</dbReference>
<keyword evidence="1" id="KW-0134">Cell wall</keyword>
<dbReference type="PROSITE" id="PS51318">
    <property type="entry name" value="TAT"/>
    <property type="match status" value="1"/>
</dbReference>
<evidence type="ECO:0000256" key="5">
    <source>
        <dbReference type="SAM" id="Phobius"/>
    </source>
</evidence>
<gene>
    <name evidence="10" type="ORF">FB468_2516</name>
</gene>
<evidence type="ECO:0000256" key="3">
    <source>
        <dbReference type="ARBA" id="ARBA00022729"/>
    </source>
</evidence>
<dbReference type="InterPro" id="IPR032364">
    <property type="entry name" value="GramPos_pilinD1_N"/>
</dbReference>
<evidence type="ECO:0000313" key="11">
    <source>
        <dbReference type="Proteomes" id="UP000319094"/>
    </source>
</evidence>
<dbReference type="InterPro" id="IPR006311">
    <property type="entry name" value="TAT_signal"/>
</dbReference>
<dbReference type="Gene3D" id="2.60.40.10">
    <property type="entry name" value="Immunoglobulins"/>
    <property type="match status" value="2"/>
</dbReference>
<feature type="domain" description="Gram-positive cocci surface proteins LPxTG" evidence="7">
    <location>
        <begin position="471"/>
        <end position="502"/>
    </location>
</feature>
<keyword evidence="5" id="KW-0472">Membrane</keyword>